<dbReference type="InterPro" id="IPR011711">
    <property type="entry name" value="GntR_C"/>
</dbReference>
<dbReference type="CDD" id="cd07377">
    <property type="entry name" value="WHTH_GntR"/>
    <property type="match status" value="1"/>
</dbReference>
<name>A0ABT9NG04_9ACTO</name>
<dbReference type="PRINTS" id="PR00035">
    <property type="entry name" value="HTHGNTR"/>
</dbReference>
<dbReference type="PANTHER" id="PTHR43537">
    <property type="entry name" value="TRANSCRIPTIONAL REGULATOR, GNTR FAMILY"/>
    <property type="match status" value="1"/>
</dbReference>
<dbReference type="SUPFAM" id="SSF48008">
    <property type="entry name" value="GntR ligand-binding domain-like"/>
    <property type="match status" value="1"/>
</dbReference>
<dbReference type="SUPFAM" id="SSF46785">
    <property type="entry name" value="Winged helix' DNA-binding domain"/>
    <property type="match status" value="1"/>
</dbReference>
<dbReference type="SMART" id="SM00345">
    <property type="entry name" value="HTH_GNTR"/>
    <property type="match status" value="1"/>
</dbReference>
<dbReference type="RefSeq" id="WP_307682353.1">
    <property type="nucleotide sequence ID" value="NZ_JAUSQX010000001.1"/>
</dbReference>
<dbReference type="PROSITE" id="PS50949">
    <property type="entry name" value="HTH_GNTR"/>
    <property type="match status" value="1"/>
</dbReference>
<gene>
    <name evidence="5" type="ORF">J2S70_000694</name>
</gene>
<dbReference type="InterPro" id="IPR036388">
    <property type="entry name" value="WH-like_DNA-bd_sf"/>
</dbReference>
<proteinExistence type="predicted"/>
<dbReference type="InterPro" id="IPR008920">
    <property type="entry name" value="TF_FadR/GntR_C"/>
</dbReference>
<feature type="domain" description="HTH gntR-type" evidence="4">
    <location>
        <begin position="3"/>
        <end position="71"/>
    </location>
</feature>
<evidence type="ECO:0000256" key="2">
    <source>
        <dbReference type="ARBA" id="ARBA00023125"/>
    </source>
</evidence>
<dbReference type="GO" id="GO:0003677">
    <property type="term" value="F:DNA binding"/>
    <property type="evidence" value="ECO:0007669"/>
    <property type="project" value="UniProtKB-KW"/>
</dbReference>
<dbReference type="Pfam" id="PF07729">
    <property type="entry name" value="FCD"/>
    <property type="match status" value="1"/>
</dbReference>
<dbReference type="Pfam" id="PF00392">
    <property type="entry name" value="GntR"/>
    <property type="match status" value="1"/>
</dbReference>
<evidence type="ECO:0000259" key="4">
    <source>
        <dbReference type="PROSITE" id="PS50949"/>
    </source>
</evidence>
<keyword evidence="2 5" id="KW-0238">DNA-binding</keyword>
<dbReference type="InterPro" id="IPR000524">
    <property type="entry name" value="Tscrpt_reg_HTH_GntR"/>
</dbReference>
<dbReference type="SMART" id="SM00895">
    <property type="entry name" value="FCD"/>
    <property type="match status" value="1"/>
</dbReference>
<dbReference type="InterPro" id="IPR036390">
    <property type="entry name" value="WH_DNA-bd_sf"/>
</dbReference>
<reference evidence="5 6" key="1">
    <citation type="submission" date="2023-07" db="EMBL/GenBank/DDBJ databases">
        <title>Sequencing the genomes of 1000 actinobacteria strains.</title>
        <authorList>
            <person name="Klenk H.-P."/>
        </authorList>
    </citation>
    <scope>NUCLEOTIDE SEQUENCE [LARGE SCALE GENOMIC DNA]</scope>
    <source>
        <strain evidence="5 6">DSM 17163</strain>
    </source>
</reference>
<keyword evidence="6" id="KW-1185">Reference proteome</keyword>
<evidence type="ECO:0000256" key="3">
    <source>
        <dbReference type="ARBA" id="ARBA00023163"/>
    </source>
</evidence>
<comment type="caution">
    <text evidence="5">The sequence shown here is derived from an EMBL/GenBank/DDBJ whole genome shotgun (WGS) entry which is preliminary data.</text>
</comment>
<dbReference type="Gene3D" id="1.20.120.530">
    <property type="entry name" value="GntR ligand-binding domain-like"/>
    <property type="match status" value="1"/>
</dbReference>
<dbReference type="Proteomes" id="UP001243212">
    <property type="component" value="Unassembled WGS sequence"/>
</dbReference>
<sequence length="228" mass="25017">MSKSLSALAVEQIIDRIATGEFQECDALPPEADLAEILGVSRLTMREAVRVLKDRGVLSVVHGRGTYVAPMSDWTDLATIVEVLGKTTEPRKLGQQLIEIRRMLEVGACGLAAENRTEDDLVAMRLHLEQFDLAESLGDIEGALVADIAFHNAIVEASGNPFLRSIMVALHSPLMRSRRETTSIREVRQRARGHHVAIYKAIAAGDAAAAKEAMRAHMTQTREDLELI</sequence>
<accession>A0ABT9NG04</accession>
<dbReference type="Gene3D" id="1.10.10.10">
    <property type="entry name" value="Winged helix-like DNA-binding domain superfamily/Winged helix DNA-binding domain"/>
    <property type="match status" value="1"/>
</dbReference>
<dbReference type="EMBL" id="JAUSQX010000001">
    <property type="protein sequence ID" value="MDP9806112.1"/>
    <property type="molecule type" value="Genomic_DNA"/>
</dbReference>
<dbReference type="PANTHER" id="PTHR43537:SF5">
    <property type="entry name" value="UXU OPERON TRANSCRIPTIONAL REGULATOR"/>
    <property type="match status" value="1"/>
</dbReference>
<evidence type="ECO:0000313" key="6">
    <source>
        <dbReference type="Proteomes" id="UP001243212"/>
    </source>
</evidence>
<protein>
    <submittedName>
        <fullName evidence="5">DNA-binding FadR family transcriptional regulator</fullName>
    </submittedName>
</protein>
<keyword evidence="1" id="KW-0805">Transcription regulation</keyword>
<evidence type="ECO:0000256" key="1">
    <source>
        <dbReference type="ARBA" id="ARBA00023015"/>
    </source>
</evidence>
<evidence type="ECO:0000313" key="5">
    <source>
        <dbReference type="EMBL" id="MDP9806112.1"/>
    </source>
</evidence>
<organism evidence="5 6">
    <name type="scientific">Trueperella bonasi</name>
    <dbReference type="NCBI Taxonomy" id="312286"/>
    <lineage>
        <taxon>Bacteria</taxon>
        <taxon>Bacillati</taxon>
        <taxon>Actinomycetota</taxon>
        <taxon>Actinomycetes</taxon>
        <taxon>Actinomycetales</taxon>
        <taxon>Actinomycetaceae</taxon>
        <taxon>Trueperella</taxon>
    </lineage>
</organism>
<keyword evidence="3" id="KW-0804">Transcription</keyword>